<name>A0A508TAV7_9BRAD</name>
<dbReference type="PANTHER" id="PTHR30483">
    <property type="entry name" value="LEUCINE-SPECIFIC-BINDING PROTEIN"/>
    <property type="match status" value="1"/>
</dbReference>
<dbReference type="PANTHER" id="PTHR30483:SF6">
    <property type="entry name" value="PERIPLASMIC BINDING PROTEIN OF ABC TRANSPORTER FOR NATURAL AMINO ACIDS"/>
    <property type="match status" value="1"/>
</dbReference>
<evidence type="ECO:0000313" key="6">
    <source>
        <dbReference type="EMBL" id="VIO71371.1"/>
    </source>
</evidence>
<accession>A0A508TAV7</accession>
<dbReference type="Gene3D" id="3.40.50.2300">
    <property type="match status" value="2"/>
</dbReference>
<sequence length="401" mass="42681">MLWRWTGAVVMALLVAGPAAVLAGEDTPIKIGVLGDQSSVYSAAGGRGSVEAAKLAAEDAGLVLGKPVEIVSADFQLKVDVGVAIARKWYDEENVDAIIDVPFSGLALAIAEMTKTRKKLALFNAAASSELTGAKCSPYVAQWTYDTYSLGHGPTSGLVSRGENSWFFLTNDTVFGASLEGDATAAVKAGGGTVIGSVRTPTGATDFSSFLLQAQSSKAKVIGVVEAGADLATVLKQGEEFGLKAQGQRFAALMATIDAIHGVGLKDSQGIIVAEAFYWDQNDETRVFAKRFYERMKAMPTQVQAGAYSVVNHYLKAVKAVGSKDPDKVMAKMRELPINDFMSHNAKLRADGRVLRDLYLFEVKSPKESKAAWDYYKQIAVIPADKAVRPLDQGGCPLASQ</sequence>
<dbReference type="RefSeq" id="WP_139860877.1">
    <property type="nucleotide sequence ID" value="NZ_CAADFC020000013.1"/>
</dbReference>
<keyword evidence="3" id="KW-0813">Transport</keyword>
<dbReference type="GO" id="GO:0006865">
    <property type="term" value="P:amino acid transport"/>
    <property type="evidence" value="ECO:0007669"/>
    <property type="project" value="UniProtKB-KW"/>
</dbReference>
<dbReference type="SUPFAM" id="SSF53822">
    <property type="entry name" value="Periplasmic binding protein-like I"/>
    <property type="match status" value="1"/>
</dbReference>
<dbReference type="Pfam" id="PF13458">
    <property type="entry name" value="Peripla_BP_6"/>
    <property type="match status" value="1"/>
</dbReference>
<dbReference type="CDD" id="cd06327">
    <property type="entry name" value="PBP1_SBP-like"/>
    <property type="match status" value="1"/>
</dbReference>
<keyword evidence="7" id="KW-1185">Reference proteome</keyword>
<comment type="similarity">
    <text evidence="1">Belongs to the leucine-binding protein family.</text>
</comment>
<dbReference type="Proteomes" id="UP000328092">
    <property type="component" value="Unassembled WGS sequence"/>
</dbReference>
<evidence type="ECO:0000259" key="5">
    <source>
        <dbReference type="Pfam" id="PF13458"/>
    </source>
</evidence>
<feature type="chain" id="PRO_5021454719" description="Leucine-binding protein domain-containing protein" evidence="4">
    <location>
        <begin position="24"/>
        <end position="401"/>
    </location>
</feature>
<proteinExistence type="inferred from homology"/>
<dbReference type="AlphaFoldDB" id="A0A508TAV7"/>
<evidence type="ECO:0000313" key="7">
    <source>
        <dbReference type="Proteomes" id="UP000328092"/>
    </source>
</evidence>
<evidence type="ECO:0000256" key="4">
    <source>
        <dbReference type="SAM" id="SignalP"/>
    </source>
</evidence>
<keyword evidence="3" id="KW-0029">Amino-acid transport</keyword>
<organism evidence="6 7">
    <name type="scientific">Bradyrhizobium ivorense</name>
    <dbReference type="NCBI Taxonomy" id="2511166"/>
    <lineage>
        <taxon>Bacteria</taxon>
        <taxon>Pseudomonadati</taxon>
        <taxon>Pseudomonadota</taxon>
        <taxon>Alphaproteobacteria</taxon>
        <taxon>Hyphomicrobiales</taxon>
        <taxon>Nitrobacteraceae</taxon>
        <taxon>Bradyrhizobium</taxon>
    </lineage>
</organism>
<protein>
    <recommendedName>
        <fullName evidence="5">Leucine-binding protein domain-containing protein</fullName>
    </recommendedName>
</protein>
<evidence type="ECO:0000256" key="2">
    <source>
        <dbReference type="ARBA" id="ARBA00022729"/>
    </source>
</evidence>
<evidence type="ECO:0000256" key="1">
    <source>
        <dbReference type="ARBA" id="ARBA00010062"/>
    </source>
</evidence>
<keyword evidence="2 4" id="KW-0732">Signal</keyword>
<dbReference type="EMBL" id="CAADFC020000013">
    <property type="protein sequence ID" value="VIO71371.1"/>
    <property type="molecule type" value="Genomic_DNA"/>
</dbReference>
<dbReference type="InterPro" id="IPR028081">
    <property type="entry name" value="Leu-bd"/>
</dbReference>
<dbReference type="OrthoDB" id="8196947at2"/>
<evidence type="ECO:0000256" key="3">
    <source>
        <dbReference type="ARBA" id="ARBA00022970"/>
    </source>
</evidence>
<comment type="caution">
    <text evidence="6">The sequence shown here is derived from an EMBL/GenBank/DDBJ whole genome shotgun (WGS) entry which is preliminary data.</text>
</comment>
<reference evidence="6" key="1">
    <citation type="submission" date="2019-02" db="EMBL/GenBank/DDBJ databases">
        <authorList>
            <person name="Pothier F.J."/>
        </authorList>
    </citation>
    <scope>NUCLEOTIDE SEQUENCE</scope>
    <source>
        <strain evidence="6">CI-1B</strain>
    </source>
</reference>
<feature type="signal peptide" evidence="4">
    <location>
        <begin position="1"/>
        <end position="23"/>
    </location>
</feature>
<gene>
    <name evidence="6" type="ORF">CI1B_35550</name>
</gene>
<feature type="domain" description="Leucine-binding protein" evidence="5">
    <location>
        <begin position="28"/>
        <end position="364"/>
    </location>
</feature>
<dbReference type="InterPro" id="IPR028082">
    <property type="entry name" value="Peripla_BP_I"/>
</dbReference>
<dbReference type="InterPro" id="IPR051010">
    <property type="entry name" value="BCAA_transport"/>
</dbReference>